<reference evidence="2 3" key="1">
    <citation type="submission" date="2016-02" db="EMBL/GenBank/DDBJ databases">
        <authorList>
            <person name="Wen L."/>
            <person name="He K."/>
            <person name="Yang H."/>
        </authorList>
    </citation>
    <scope>NUCLEOTIDE SEQUENCE [LARGE SCALE GENOMIC DNA]</scope>
    <source>
        <strain evidence="2 3">CD09_2</strain>
    </source>
</reference>
<feature type="region of interest" description="Disordered" evidence="1">
    <location>
        <begin position="1"/>
        <end position="22"/>
    </location>
</feature>
<protein>
    <submittedName>
        <fullName evidence="2">Uncharacterized protein</fullName>
    </submittedName>
</protein>
<sequence length="65" mass="7439">METTMSNVSYYSPAERQREKERQRVLDAARLRDGLVSRDDLRAQNGFLASLEVVNSSIVYQEAFA</sequence>
<dbReference type="Proteomes" id="UP000077262">
    <property type="component" value="Unassembled WGS sequence"/>
</dbReference>
<name>A0A177JTX4_SPHYA</name>
<gene>
    <name evidence="2" type="ORF">AX777_20745</name>
</gene>
<accession>A0A177JTX4</accession>
<dbReference type="EMBL" id="LSTR01000028">
    <property type="protein sequence ID" value="OAH44700.1"/>
    <property type="molecule type" value="Genomic_DNA"/>
</dbReference>
<feature type="compositionally biased region" description="Polar residues" evidence="1">
    <location>
        <begin position="1"/>
        <end position="10"/>
    </location>
</feature>
<dbReference type="AlphaFoldDB" id="A0A177JTX4"/>
<evidence type="ECO:0000313" key="2">
    <source>
        <dbReference type="EMBL" id="OAH44700.1"/>
    </source>
</evidence>
<evidence type="ECO:0000313" key="3">
    <source>
        <dbReference type="Proteomes" id="UP000077262"/>
    </source>
</evidence>
<evidence type="ECO:0000256" key="1">
    <source>
        <dbReference type="SAM" id="MobiDB-lite"/>
    </source>
</evidence>
<organism evidence="2 3">
    <name type="scientific">Sphingobium yanoikuyae</name>
    <name type="common">Sphingomonas yanoikuyae</name>
    <dbReference type="NCBI Taxonomy" id="13690"/>
    <lineage>
        <taxon>Bacteria</taxon>
        <taxon>Pseudomonadati</taxon>
        <taxon>Pseudomonadota</taxon>
        <taxon>Alphaproteobacteria</taxon>
        <taxon>Sphingomonadales</taxon>
        <taxon>Sphingomonadaceae</taxon>
        <taxon>Sphingobium</taxon>
    </lineage>
</organism>
<comment type="caution">
    <text evidence="2">The sequence shown here is derived from an EMBL/GenBank/DDBJ whole genome shotgun (WGS) entry which is preliminary data.</text>
</comment>
<proteinExistence type="predicted"/>